<evidence type="ECO:0000313" key="2">
    <source>
        <dbReference type="Proteomes" id="UP001208794"/>
    </source>
</evidence>
<dbReference type="RefSeq" id="WP_265357629.1">
    <property type="nucleotide sequence ID" value="NZ_JAMQPR010000001.1"/>
</dbReference>
<sequence length="322" mass="37021">MVLFLTEYFRSNGLGHLRRCIAFSELFESEGIKTKILVNTDHEDAEIFQSELNQQNWLVQNQLETWYDAIIIDSYRAEAADYEHFKQYTHHLVAIDDDKRIEYPSGCIIYNGGLGGLVYQYDPNRYKKILVGPEYALLRKEFRENRIEKKINQNIDRILITMGGSDPLHLTSKLIQFYHSEFPSSKLDVIVGPGFTEFTEEEFHQFPYLKKYRNLDARSMCELMLQVDLCITAGGQTIYELGKLGIPFIVIQTAENQTGNISGLVKSGVIESYIEPSRGDFLTNLSQLNQKLTNVSVRQNMSTKLKTIFQIKSFDIVGSILN</sequence>
<comment type="caution">
    <text evidence="1">The sequence shown here is derived from an EMBL/GenBank/DDBJ whole genome shotgun (WGS) entry which is preliminary data.</text>
</comment>
<gene>
    <name evidence="1" type="ORF">ND855_06155</name>
</gene>
<evidence type="ECO:0008006" key="3">
    <source>
        <dbReference type="Google" id="ProtNLM"/>
    </source>
</evidence>
<dbReference type="EMBL" id="JAMQPR010000001">
    <property type="protein sequence ID" value="MCW7503703.1"/>
    <property type="molecule type" value="Genomic_DNA"/>
</dbReference>
<reference evidence="1 2" key="1">
    <citation type="submission" date="2022-06" db="EMBL/GenBank/DDBJ databases">
        <title>Leptospira isolates from biofilms formed at urban environments.</title>
        <authorList>
            <person name="Ribeiro P.S."/>
            <person name="Sousa T."/>
            <person name="Carvalho N."/>
            <person name="Aburjaile F."/>
            <person name="Neves F."/>
            <person name="Oliveira D."/>
            <person name="Blanco L."/>
            <person name="Lima J."/>
            <person name="Costa F."/>
            <person name="Brenig B."/>
            <person name="Soares S."/>
            <person name="Ramos R."/>
            <person name="Goes-Neto A."/>
            <person name="Matiuzzi M."/>
            <person name="Azevedo V."/>
            <person name="Ristow P."/>
        </authorList>
    </citation>
    <scope>NUCLEOTIDE SEQUENCE [LARGE SCALE GENOMIC DNA]</scope>
    <source>
        <strain evidence="1 2">VSF14</strain>
    </source>
</reference>
<organism evidence="1 2">
    <name type="scientific">Leptospira paudalimensis</name>
    <dbReference type="NCBI Taxonomy" id="2950024"/>
    <lineage>
        <taxon>Bacteria</taxon>
        <taxon>Pseudomonadati</taxon>
        <taxon>Spirochaetota</taxon>
        <taxon>Spirochaetia</taxon>
        <taxon>Leptospirales</taxon>
        <taxon>Leptospiraceae</taxon>
        <taxon>Leptospira</taxon>
    </lineage>
</organism>
<keyword evidence="2" id="KW-1185">Reference proteome</keyword>
<evidence type="ECO:0000313" key="1">
    <source>
        <dbReference type="EMBL" id="MCW7503703.1"/>
    </source>
</evidence>
<protein>
    <recommendedName>
        <fullName evidence="3">Glycosyl transferase</fullName>
    </recommendedName>
</protein>
<proteinExistence type="predicted"/>
<dbReference type="Gene3D" id="3.40.50.2000">
    <property type="entry name" value="Glycogen Phosphorylase B"/>
    <property type="match status" value="1"/>
</dbReference>
<dbReference type="Proteomes" id="UP001208794">
    <property type="component" value="Unassembled WGS sequence"/>
</dbReference>
<dbReference type="SUPFAM" id="SSF53756">
    <property type="entry name" value="UDP-Glycosyltransferase/glycogen phosphorylase"/>
    <property type="match status" value="1"/>
</dbReference>
<dbReference type="Gene3D" id="3.40.50.11190">
    <property type="match status" value="1"/>
</dbReference>
<name>A0ABT3M5P9_9LEPT</name>
<accession>A0ABT3M5P9</accession>